<dbReference type="Pfam" id="PF04083">
    <property type="entry name" value="Abhydro_lipase"/>
    <property type="match status" value="1"/>
</dbReference>
<sequence>MASTAGHLVYCTIGIFVLLLKLRVVFCMVQVETTFSITEYVTSFGYQIETYENIQTEDGYLLQMFRIPYGKGVVESLTPRPAVFLMHGLLTSAESWVITGPERGMGFLLADRGYDVWLGNARGSTHCRKHVSLKVEQKEFWQFSWHEIGIYDLPAQLNYIMETTTVTQVSYIGHSQGTTAFFVMASEKVEFNTNINLMTAMAPVAFMAHLPHPAIQVMSLFTQGITFFTNLFGINELVPNNRLINSAGEAACMEKVVIQELCANILFLTTGYDSKQLDRSLVPLIAKTTPAGASTKQLIHYGQEIRSGKFRQFDYGFVCNMAMYGSLQPPIYNLSRITAPMGLYYAKNDWLVSVEDVKMLKTQLTNVVEDYLIPYEYFNHLDFLFAKDVVSLLYTRVFEVMETIITIAK</sequence>
<feature type="transmembrane region" description="Helical" evidence="9">
    <location>
        <begin position="7"/>
        <end position="26"/>
    </location>
</feature>
<dbReference type="AlphaFoldDB" id="A0AAV8W6Q0"/>
<evidence type="ECO:0000256" key="6">
    <source>
        <dbReference type="ARBA" id="ARBA00023180"/>
    </source>
</evidence>
<dbReference type="Gene3D" id="3.40.50.1820">
    <property type="entry name" value="alpha/beta hydrolase"/>
    <property type="match status" value="1"/>
</dbReference>
<dbReference type="InterPro" id="IPR029058">
    <property type="entry name" value="AB_hydrolase_fold"/>
</dbReference>
<dbReference type="GO" id="GO:0016788">
    <property type="term" value="F:hydrolase activity, acting on ester bonds"/>
    <property type="evidence" value="ECO:0007669"/>
    <property type="project" value="InterPro"/>
</dbReference>
<evidence type="ECO:0000313" key="12">
    <source>
        <dbReference type="Proteomes" id="UP001159042"/>
    </source>
</evidence>
<comment type="similarity">
    <text evidence="1 7">Belongs to the AB hydrolase superfamily. Lipase family.</text>
</comment>
<gene>
    <name evidence="11" type="ORF">NQ315_004099</name>
</gene>
<dbReference type="SUPFAM" id="SSF53474">
    <property type="entry name" value="alpha/beta-Hydrolases"/>
    <property type="match status" value="1"/>
</dbReference>
<feature type="domain" description="Partial AB-hydrolase lipase" evidence="10">
    <location>
        <begin position="37"/>
        <end position="99"/>
    </location>
</feature>
<evidence type="ECO:0000313" key="11">
    <source>
        <dbReference type="EMBL" id="KAJ8922164.1"/>
    </source>
</evidence>
<accession>A0AAV8W6Q0</accession>
<keyword evidence="3 7" id="KW-0378">Hydrolase</keyword>
<reference evidence="11 12" key="1">
    <citation type="journal article" date="2023" name="Insect Mol. Biol.">
        <title>Genome sequencing provides insights into the evolution of gene families encoding plant cell wall-degrading enzymes in longhorned beetles.</title>
        <authorList>
            <person name="Shin N.R."/>
            <person name="Okamura Y."/>
            <person name="Kirsch R."/>
            <person name="Pauchet Y."/>
        </authorList>
    </citation>
    <scope>NUCLEOTIDE SEQUENCE [LARGE SCALE GENOMIC DNA]</scope>
    <source>
        <strain evidence="11">EAD_L_NR</strain>
    </source>
</reference>
<evidence type="ECO:0000256" key="1">
    <source>
        <dbReference type="ARBA" id="ARBA00010701"/>
    </source>
</evidence>
<keyword evidence="9" id="KW-0472">Membrane</keyword>
<dbReference type="PIRSF" id="PIRSF000862">
    <property type="entry name" value="Steryl_ester_lip"/>
    <property type="match status" value="1"/>
</dbReference>
<dbReference type="GO" id="GO:0016042">
    <property type="term" value="P:lipid catabolic process"/>
    <property type="evidence" value="ECO:0007669"/>
    <property type="project" value="UniProtKB-KW"/>
</dbReference>
<feature type="active site" description="Nucleophile" evidence="8">
    <location>
        <position position="175"/>
    </location>
</feature>
<keyword evidence="12" id="KW-1185">Reference proteome</keyword>
<evidence type="ECO:0000259" key="10">
    <source>
        <dbReference type="Pfam" id="PF04083"/>
    </source>
</evidence>
<evidence type="ECO:0000256" key="8">
    <source>
        <dbReference type="PIRSR" id="PIRSR000862-1"/>
    </source>
</evidence>
<feature type="active site" description="Charge relay system" evidence="8">
    <location>
        <position position="380"/>
    </location>
</feature>
<keyword evidence="9" id="KW-1133">Transmembrane helix</keyword>
<dbReference type="EMBL" id="JANEYG010000007">
    <property type="protein sequence ID" value="KAJ8922164.1"/>
    <property type="molecule type" value="Genomic_DNA"/>
</dbReference>
<organism evidence="11 12">
    <name type="scientific">Exocentrus adspersus</name>
    <dbReference type="NCBI Taxonomy" id="1586481"/>
    <lineage>
        <taxon>Eukaryota</taxon>
        <taxon>Metazoa</taxon>
        <taxon>Ecdysozoa</taxon>
        <taxon>Arthropoda</taxon>
        <taxon>Hexapoda</taxon>
        <taxon>Insecta</taxon>
        <taxon>Pterygota</taxon>
        <taxon>Neoptera</taxon>
        <taxon>Endopterygota</taxon>
        <taxon>Coleoptera</taxon>
        <taxon>Polyphaga</taxon>
        <taxon>Cucujiformia</taxon>
        <taxon>Chrysomeloidea</taxon>
        <taxon>Cerambycidae</taxon>
        <taxon>Lamiinae</taxon>
        <taxon>Acanthocinini</taxon>
        <taxon>Exocentrus</taxon>
    </lineage>
</organism>
<feature type="active site" description="Charge relay system" evidence="8">
    <location>
        <position position="349"/>
    </location>
</feature>
<dbReference type="PANTHER" id="PTHR11005">
    <property type="entry name" value="LYSOSOMAL ACID LIPASE-RELATED"/>
    <property type="match status" value="1"/>
</dbReference>
<evidence type="ECO:0000256" key="7">
    <source>
        <dbReference type="PIRNR" id="PIRNR000862"/>
    </source>
</evidence>
<keyword evidence="9" id="KW-0812">Transmembrane</keyword>
<dbReference type="InterPro" id="IPR025483">
    <property type="entry name" value="Lipase_euk"/>
</dbReference>
<evidence type="ECO:0000256" key="2">
    <source>
        <dbReference type="ARBA" id="ARBA00022729"/>
    </source>
</evidence>
<dbReference type="FunFam" id="3.40.50.1820:FF:000021">
    <property type="entry name" value="Lipase"/>
    <property type="match status" value="1"/>
</dbReference>
<dbReference type="InterPro" id="IPR006693">
    <property type="entry name" value="AB_hydrolase_lipase"/>
</dbReference>
<keyword evidence="4 7" id="KW-0442">Lipid degradation</keyword>
<evidence type="ECO:0000256" key="9">
    <source>
        <dbReference type="SAM" id="Phobius"/>
    </source>
</evidence>
<evidence type="ECO:0000256" key="5">
    <source>
        <dbReference type="ARBA" id="ARBA00023098"/>
    </source>
</evidence>
<comment type="caution">
    <text evidence="11">The sequence shown here is derived from an EMBL/GenBank/DDBJ whole genome shotgun (WGS) entry which is preliminary data.</text>
</comment>
<dbReference type="Proteomes" id="UP001159042">
    <property type="component" value="Unassembled WGS sequence"/>
</dbReference>
<keyword evidence="5" id="KW-0443">Lipid metabolism</keyword>
<protein>
    <recommendedName>
        <fullName evidence="7">Lipase</fullName>
    </recommendedName>
</protein>
<keyword evidence="6" id="KW-0325">Glycoprotein</keyword>
<keyword evidence="2" id="KW-0732">Signal</keyword>
<evidence type="ECO:0000256" key="4">
    <source>
        <dbReference type="ARBA" id="ARBA00022963"/>
    </source>
</evidence>
<name>A0AAV8W6Q0_9CUCU</name>
<proteinExistence type="inferred from homology"/>
<evidence type="ECO:0000256" key="3">
    <source>
        <dbReference type="ARBA" id="ARBA00022801"/>
    </source>
</evidence>